<accession>A0AAW2Q3M8</accession>
<evidence type="ECO:0008006" key="5">
    <source>
        <dbReference type="Google" id="ProtNLM"/>
    </source>
</evidence>
<reference evidence="4" key="1">
    <citation type="submission" date="2020-06" db="EMBL/GenBank/DDBJ databases">
        <authorList>
            <person name="Li T."/>
            <person name="Hu X."/>
            <person name="Zhang T."/>
            <person name="Song X."/>
            <person name="Zhang H."/>
            <person name="Dai N."/>
            <person name="Sheng W."/>
            <person name="Hou X."/>
            <person name="Wei L."/>
        </authorList>
    </citation>
    <scope>NUCLEOTIDE SEQUENCE</scope>
    <source>
        <strain evidence="4">KEN8</strain>
        <tissue evidence="4">Leaf</tissue>
    </source>
</reference>
<sequence>MALLNCCVNFGVIVCVKFSMIDRIVEFSKAATSSSPVENRTVGDSNGKSHNLDYPPLPIISTPLNGNNWLAWSRAVRIALEGCDKLSFVDGTSIQPHEGAEAIKQWKFTDYMVLTWILNTISKEIVNAYLYAGSTRNLWLQLEARYGESNGPLQYQLQREINSMTQVMEPLPHVDKAFSMVMRVERQRKVHMETVETGMNNAMYARNGDQECIGYKTFYKDLIDKKQKEGNEGRVYMAAETEKNPETSTNSLIADLMEALKLVQNRSVTDPVKVHFAQFEEELTGMAFNTNHNRYVLGAWIVDTGAKRHMCGDVTLLHSLTRIDPNPIIHLPNGSVTKATHIGTAQPTDSIALAEDQRNEEVLAISNQIGKLFYLTPSSFSSTAVNKCTKSVLESVHFIQDCTSYELWHKRLGHPSENVIDHIPTLKCKQPKEQSVCSICHLAKQSRKSFPLSNSSADTLFALIHVDIWGPYKQSSLSGCHYVLTVVDDHSRTI</sequence>
<evidence type="ECO:0000259" key="2">
    <source>
        <dbReference type="Pfam" id="PF14244"/>
    </source>
</evidence>
<evidence type="ECO:0000313" key="4">
    <source>
        <dbReference type="EMBL" id="KAL0362337.1"/>
    </source>
</evidence>
<name>A0AAW2Q3M8_9LAMI</name>
<organism evidence="4">
    <name type="scientific">Sesamum calycinum</name>
    <dbReference type="NCBI Taxonomy" id="2727403"/>
    <lineage>
        <taxon>Eukaryota</taxon>
        <taxon>Viridiplantae</taxon>
        <taxon>Streptophyta</taxon>
        <taxon>Embryophyta</taxon>
        <taxon>Tracheophyta</taxon>
        <taxon>Spermatophyta</taxon>
        <taxon>Magnoliopsida</taxon>
        <taxon>eudicotyledons</taxon>
        <taxon>Gunneridae</taxon>
        <taxon>Pentapetalae</taxon>
        <taxon>asterids</taxon>
        <taxon>lamiids</taxon>
        <taxon>Lamiales</taxon>
        <taxon>Pedaliaceae</taxon>
        <taxon>Sesamum</taxon>
    </lineage>
</organism>
<proteinExistence type="predicted"/>
<dbReference type="InterPro" id="IPR054722">
    <property type="entry name" value="PolX-like_BBD"/>
</dbReference>
<dbReference type="InterPro" id="IPR029472">
    <property type="entry name" value="Copia-like_N"/>
</dbReference>
<dbReference type="Pfam" id="PF22936">
    <property type="entry name" value="Pol_BBD"/>
    <property type="match status" value="1"/>
</dbReference>
<feature type="domain" description="Retrotransposon Copia-like N-terminal" evidence="2">
    <location>
        <begin position="50"/>
        <end position="96"/>
    </location>
</feature>
<comment type="caution">
    <text evidence="4">The sequence shown here is derived from an EMBL/GenBank/DDBJ whole genome shotgun (WGS) entry which is preliminary data.</text>
</comment>
<feature type="domain" description="GAG-pre-integrase" evidence="1">
    <location>
        <begin position="372"/>
        <end position="445"/>
    </location>
</feature>
<protein>
    <recommendedName>
        <fullName evidence="5">GAG-pre-integrase domain-containing protein</fullName>
    </recommendedName>
</protein>
<evidence type="ECO:0000259" key="3">
    <source>
        <dbReference type="Pfam" id="PF22936"/>
    </source>
</evidence>
<dbReference type="AlphaFoldDB" id="A0AAW2Q3M8"/>
<dbReference type="PANTHER" id="PTHR37610">
    <property type="entry name" value="CCHC-TYPE DOMAIN-CONTAINING PROTEIN"/>
    <property type="match status" value="1"/>
</dbReference>
<gene>
    <name evidence="4" type="ORF">Scaly_1188900</name>
</gene>
<dbReference type="InterPro" id="IPR025724">
    <property type="entry name" value="GAG-pre-integrase_dom"/>
</dbReference>
<dbReference type="EMBL" id="JACGWM010000007">
    <property type="protein sequence ID" value="KAL0362337.1"/>
    <property type="molecule type" value="Genomic_DNA"/>
</dbReference>
<reference evidence="4" key="2">
    <citation type="journal article" date="2024" name="Plant">
        <title>Genomic evolution and insights into agronomic trait innovations of Sesamum species.</title>
        <authorList>
            <person name="Miao H."/>
            <person name="Wang L."/>
            <person name="Qu L."/>
            <person name="Liu H."/>
            <person name="Sun Y."/>
            <person name="Le M."/>
            <person name="Wang Q."/>
            <person name="Wei S."/>
            <person name="Zheng Y."/>
            <person name="Lin W."/>
            <person name="Duan Y."/>
            <person name="Cao H."/>
            <person name="Xiong S."/>
            <person name="Wang X."/>
            <person name="Wei L."/>
            <person name="Li C."/>
            <person name="Ma Q."/>
            <person name="Ju M."/>
            <person name="Zhao R."/>
            <person name="Li G."/>
            <person name="Mu C."/>
            <person name="Tian Q."/>
            <person name="Mei H."/>
            <person name="Zhang T."/>
            <person name="Gao T."/>
            <person name="Zhang H."/>
        </authorList>
    </citation>
    <scope>NUCLEOTIDE SEQUENCE</scope>
    <source>
        <strain evidence="4">KEN8</strain>
    </source>
</reference>
<dbReference type="Pfam" id="PF13976">
    <property type="entry name" value="gag_pre-integrs"/>
    <property type="match status" value="1"/>
</dbReference>
<dbReference type="Pfam" id="PF14244">
    <property type="entry name" value="Retrotran_gag_3"/>
    <property type="match status" value="1"/>
</dbReference>
<evidence type="ECO:0000259" key="1">
    <source>
        <dbReference type="Pfam" id="PF13976"/>
    </source>
</evidence>
<dbReference type="PANTHER" id="PTHR37610:SF40">
    <property type="entry name" value="OS01G0909600 PROTEIN"/>
    <property type="match status" value="1"/>
</dbReference>
<feature type="domain" description="Retrovirus-related Pol polyprotein from transposon TNT 1-94-like beta-barrel" evidence="3">
    <location>
        <begin position="300"/>
        <end position="345"/>
    </location>
</feature>